<dbReference type="Proteomes" id="UP000076727">
    <property type="component" value="Unassembled WGS sequence"/>
</dbReference>
<keyword evidence="9" id="KW-1185">Reference proteome</keyword>
<dbReference type="GO" id="GO:0010387">
    <property type="term" value="P:COP9 signalosome assembly"/>
    <property type="evidence" value="ECO:0007669"/>
    <property type="project" value="InterPro"/>
</dbReference>
<dbReference type="PANTHER" id="PTHR13339">
    <property type="entry name" value="COP9 SIGNALOSOME COMPLEX SUBUNIT 8"/>
    <property type="match status" value="1"/>
</dbReference>
<dbReference type="STRING" id="1314783.A0A165QQQ8"/>
<keyword evidence="4" id="KW-0736">Signalosome</keyword>
<feature type="domain" description="CSN8/PSMD8/EIF3K" evidence="7">
    <location>
        <begin position="110"/>
        <end position="243"/>
    </location>
</feature>
<evidence type="ECO:0000256" key="4">
    <source>
        <dbReference type="ARBA" id="ARBA00022790"/>
    </source>
</evidence>
<protein>
    <recommendedName>
        <fullName evidence="7">CSN8/PSMD8/EIF3K domain-containing protein</fullName>
    </recommendedName>
</protein>
<gene>
    <name evidence="8" type="ORF">DAEQUDRAFT_765123</name>
</gene>
<evidence type="ECO:0000256" key="5">
    <source>
        <dbReference type="ARBA" id="ARBA00023242"/>
    </source>
</evidence>
<comment type="subcellular location">
    <subcellularLocation>
        <location evidence="2">Cytoplasm</location>
    </subcellularLocation>
    <subcellularLocation>
        <location evidence="1">Nucleus</location>
    </subcellularLocation>
</comment>
<dbReference type="AlphaFoldDB" id="A0A165QQQ8"/>
<feature type="compositionally biased region" description="Low complexity" evidence="6">
    <location>
        <begin position="38"/>
        <end position="53"/>
    </location>
</feature>
<organism evidence="8 9">
    <name type="scientific">Daedalea quercina L-15889</name>
    <dbReference type="NCBI Taxonomy" id="1314783"/>
    <lineage>
        <taxon>Eukaryota</taxon>
        <taxon>Fungi</taxon>
        <taxon>Dikarya</taxon>
        <taxon>Basidiomycota</taxon>
        <taxon>Agaricomycotina</taxon>
        <taxon>Agaricomycetes</taxon>
        <taxon>Polyporales</taxon>
        <taxon>Fomitopsis</taxon>
    </lineage>
</organism>
<evidence type="ECO:0000313" key="9">
    <source>
        <dbReference type="Proteomes" id="UP000076727"/>
    </source>
</evidence>
<dbReference type="InterPro" id="IPR033205">
    <property type="entry name" value="COP9_CSN8"/>
</dbReference>
<keyword evidence="5" id="KW-0539">Nucleus</keyword>
<feature type="region of interest" description="Disordered" evidence="6">
    <location>
        <begin position="1"/>
        <end position="62"/>
    </location>
</feature>
<dbReference type="GO" id="GO:0000338">
    <property type="term" value="P:protein deneddylation"/>
    <property type="evidence" value="ECO:0007669"/>
    <property type="project" value="InterPro"/>
</dbReference>
<keyword evidence="3" id="KW-0963">Cytoplasm</keyword>
<evidence type="ECO:0000256" key="1">
    <source>
        <dbReference type="ARBA" id="ARBA00004123"/>
    </source>
</evidence>
<proteinExistence type="predicted"/>
<sequence>MTGPPTPPLTTETEILDAARSSNPPQSIPMATDPEPPTAAAEQPTEPQHTEPPSSAEAEPQGTSYDKLLPTLADLAAQGQYRELTLAAEQGDAVAGNDHHVTRLYVVAPLVLAYLILDDIAAARHALMRLPDVLGRLPVSVSLFGVLSAVYSRQHEAVYARAEDLMNLCHQPLANSKLGVVLAGLTTAFVEEFRQKTFALLGKAYTSISLPLAQRYLGLSTDQILTATTSNGWTYDAATQVLTPPRSATRARVVITDPSTLSTLSSVVDSISRA</sequence>
<evidence type="ECO:0000256" key="3">
    <source>
        <dbReference type="ARBA" id="ARBA00022490"/>
    </source>
</evidence>
<accession>A0A165QQQ8</accession>
<evidence type="ECO:0000256" key="2">
    <source>
        <dbReference type="ARBA" id="ARBA00004496"/>
    </source>
</evidence>
<evidence type="ECO:0000259" key="7">
    <source>
        <dbReference type="Pfam" id="PF10075"/>
    </source>
</evidence>
<dbReference type="OrthoDB" id="5351233at2759"/>
<dbReference type="EMBL" id="KV429055">
    <property type="protein sequence ID" value="KZT69797.1"/>
    <property type="molecule type" value="Genomic_DNA"/>
</dbReference>
<evidence type="ECO:0000313" key="8">
    <source>
        <dbReference type="EMBL" id="KZT69797.1"/>
    </source>
</evidence>
<evidence type="ECO:0000256" key="6">
    <source>
        <dbReference type="SAM" id="MobiDB-lite"/>
    </source>
</evidence>
<name>A0A165QQQ8_9APHY</name>
<dbReference type="InterPro" id="IPR033464">
    <property type="entry name" value="CSN8_PSD8_EIF3K"/>
</dbReference>
<dbReference type="GO" id="GO:0008180">
    <property type="term" value="C:COP9 signalosome"/>
    <property type="evidence" value="ECO:0007669"/>
    <property type="project" value="UniProtKB-KW"/>
</dbReference>
<reference evidence="8 9" key="1">
    <citation type="journal article" date="2016" name="Mol. Biol. Evol.">
        <title>Comparative Genomics of Early-Diverging Mushroom-Forming Fungi Provides Insights into the Origins of Lignocellulose Decay Capabilities.</title>
        <authorList>
            <person name="Nagy L.G."/>
            <person name="Riley R."/>
            <person name="Tritt A."/>
            <person name="Adam C."/>
            <person name="Daum C."/>
            <person name="Floudas D."/>
            <person name="Sun H."/>
            <person name="Yadav J.S."/>
            <person name="Pangilinan J."/>
            <person name="Larsson K.H."/>
            <person name="Matsuura K."/>
            <person name="Barry K."/>
            <person name="Labutti K."/>
            <person name="Kuo R."/>
            <person name="Ohm R.A."/>
            <person name="Bhattacharya S.S."/>
            <person name="Shirouzu T."/>
            <person name="Yoshinaga Y."/>
            <person name="Martin F.M."/>
            <person name="Grigoriev I.V."/>
            <person name="Hibbett D.S."/>
        </authorList>
    </citation>
    <scope>NUCLEOTIDE SEQUENCE [LARGE SCALE GENOMIC DNA]</scope>
    <source>
        <strain evidence="8 9">L-15889</strain>
    </source>
</reference>
<dbReference type="PANTHER" id="PTHR13339:SF0">
    <property type="entry name" value="COP9 SIGNALOSOME COMPLEX SUBUNIT 8"/>
    <property type="match status" value="1"/>
</dbReference>
<dbReference type="GO" id="GO:0005737">
    <property type="term" value="C:cytoplasm"/>
    <property type="evidence" value="ECO:0007669"/>
    <property type="project" value="UniProtKB-SubCell"/>
</dbReference>
<dbReference type="Pfam" id="PF10075">
    <property type="entry name" value="CSN8_PSD8_EIF3K"/>
    <property type="match status" value="1"/>
</dbReference>